<feature type="compositionally biased region" description="Polar residues" evidence="1">
    <location>
        <begin position="289"/>
        <end position="302"/>
    </location>
</feature>
<dbReference type="AlphaFoldDB" id="A0A835VGZ0"/>
<reference evidence="2 3" key="1">
    <citation type="journal article" date="2020" name="Nat. Food">
        <title>A phased Vanilla planifolia genome enables genetic improvement of flavour and production.</title>
        <authorList>
            <person name="Hasing T."/>
            <person name="Tang H."/>
            <person name="Brym M."/>
            <person name="Khazi F."/>
            <person name="Huang T."/>
            <person name="Chambers A.H."/>
        </authorList>
    </citation>
    <scope>NUCLEOTIDE SEQUENCE [LARGE SCALE GENOMIC DNA]</scope>
    <source>
        <tissue evidence="2">Leaf</tissue>
    </source>
</reference>
<protein>
    <submittedName>
        <fullName evidence="2">Uncharacterized protein</fullName>
    </submittedName>
</protein>
<name>A0A835VGZ0_VANPL</name>
<keyword evidence="3" id="KW-1185">Reference proteome</keyword>
<feature type="compositionally biased region" description="Polar residues" evidence="1">
    <location>
        <begin position="215"/>
        <end position="229"/>
    </location>
</feature>
<accession>A0A835VGZ0</accession>
<dbReference type="Proteomes" id="UP000636800">
    <property type="component" value="Chromosome 1"/>
</dbReference>
<evidence type="ECO:0000256" key="1">
    <source>
        <dbReference type="SAM" id="MobiDB-lite"/>
    </source>
</evidence>
<organism evidence="2 3">
    <name type="scientific">Vanilla planifolia</name>
    <name type="common">Vanilla</name>
    <dbReference type="NCBI Taxonomy" id="51239"/>
    <lineage>
        <taxon>Eukaryota</taxon>
        <taxon>Viridiplantae</taxon>
        <taxon>Streptophyta</taxon>
        <taxon>Embryophyta</taxon>
        <taxon>Tracheophyta</taxon>
        <taxon>Spermatophyta</taxon>
        <taxon>Magnoliopsida</taxon>
        <taxon>Liliopsida</taxon>
        <taxon>Asparagales</taxon>
        <taxon>Orchidaceae</taxon>
        <taxon>Vanilloideae</taxon>
        <taxon>Vanilleae</taxon>
        <taxon>Vanilla</taxon>
    </lineage>
</organism>
<feature type="region of interest" description="Disordered" evidence="1">
    <location>
        <begin position="214"/>
        <end position="302"/>
    </location>
</feature>
<feature type="compositionally biased region" description="Low complexity" evidence="1">
    <location>
        <begin position="141"/>
        <end position="151"/>
    </location>
</feature>
<gene>
    <name evidence="2" type="ORF">HPP92_000797</name>
</gene>
<dbReference type="PANTHER" id="PTHR34952:SF2">
    <property type="entry name" value="OS05G0113500 PROTEIN"/>
    <property type="match status" value="1"/>
</dbReference>
<evidence type="ECO:0000313" key="3">
    <source>
        <dbReference type="Proteomes" id="UP000636800"/>
    </source>
</evidence>
<dbReference type="PANTHER" id="PTHR34952">
    <property type="entry name" value="OS05G0113500 PROTEIN"/>
    <property type="match status" value="1"/>
</dbReference>
<proteinExistence type="predicted"/>
<sequence>MEELDSIQPLLNSVSDGTCCESSLLSLPKKEPSAEVEQCTCTNFNGSVKNQDQWTVNCCSAVNEENSIDKEAGVVVDEVFYLLNSFGFFPEVDVISKVDRVVTFEEISLHQGLGYSISSDAKVQRCLSKSASFPSSDLDVSHTTSSSKIRSTTSTTTTVCNACTDHYPVIKRSISLPTNSKLISAMKGGRAQHGNPLSIGMRVKWAADVYDPPATSVSHTVNSGSYQRSNSRKKKENQKHKKKDKKSRRSRSETKPSTNKNKAGILSEPFSKLQAGNRLAQPDAHCSTDEQISELSNVGPSI</sequence>
<feature type="compositionally biased region" description="Basic residues" evidence="1">
    <location>
        <begin position="230"/>
        <end position="249"/>
    </location>
</feature>
<evidence type="ECO:0000313" key="2">
    <source>
        <dbReference type="EMBL" id="KAG0496106.1"/>
    </source>
</evidence>
<dbReference type="EMBL" id="JADCNL010000001">
    <property type="protein sequence ID" value="KAG0496106.1"/>
    <property type="molecule type" value="Genomic_DNA"/>
</dbReference>
<comment type="caution">
    <text evidence="2">The sequence shown here is derived from an EMBL/GenBank/DDBJ whole genome shotgun (WGS) entry which is preliminary data.</text>
</comment>
<feature type="region of interest" description="Disordered" evidence="1">
    <location>
        <begin position="132"/>
        <end position="151"/>
    </location>
</feature>
<dbReference type="OrthoDB" id="1905162at2759"/>